<evidence type="ECO:0000256" key="7">
    <source>
        <dbReference type="RuleBase" id="RU363107"/>
    </source>
</evidence>
<dbReference type="AlphaFoldDB" id="A0AAW2W1W7"/>
<gene>
    <name evidence="8" type="ORF">Sradi_0273400</name>
</gene>
<keyword evidence="5 7" id="KW-1133">Transmembrane helix</keyword>
<sequence length="177" mass="19150">MSSTGYSSLPPYNGAGGSGGSGVFYRAKSRTQSLFAMRRPGASSWLTLPPTQYHTVSAISPLASSATSVTSGLVYHPISMIVFLIVFVFWFLLYFFRDEPIVVFHRMVDDRVVLIALGVVTIVSLVLTRVWLNVLVSGLIGAAVVVLHATFRVTEDLFLDEDEVAEGGLLSVVGTTF</sequence>
<keyword evidence="6 7" id="KW-0472">Membrane</keyword>
<dbReference type="InterPro" id="IPR004895">
    <property type="entry name" value="Prenylated_rab_accept_PRA1"/>
</dbReference>
<dbReference type="GO" id="GO:0016192">
    <property type="term" value="P:vesicle-mediated transport"/>
    <property type="evidence" value="ECO:0007669"/>
    <property type="project" value="TreeGrafter"/>
</dbReference>
<keyword evidence="4 7" id="KW-0812">Transmembrane</keyword>
<comment type="caution">
    <text evidence="8">The sequence shown here is derived from an EMBL/GenBank/DDBJ whole genome shotgun (WGS) entry which is preliminary data.</text>
</comment>
<reference evidence="8" key="2">
    <citation type="journal article" date="2024" name="Plant">
        <title>Genomic evolution and insights into agronomic trait innovations of Sesamum species.</title>
        <authorList>
            <person name="Miao H."/>
            <person name="Wang L."/>
            <person name="Qu L."/>
            <person name="Liu H."/>
            <person name="Sun Y."/>
            <person name="Le M."/>
            <person name="Wang Q."/>
            <person name="Wei S."/>
            <person name="Zheng Y."/>
            <person name="Lin W."/>
            <person name="Duan Y."/>
            <person name="Cao H."/>
            <person name="Xiong S."/>
            <person name="Wang X."/>
            <person name="Wei L."/>
            <person name="Li C."/>
            <person name="Ma Q."/>
            <person name="Ju M."/>
            <person name="Zhao R."/>
            <person name="Li G."/>
            <person name="Mu C."/>
            <person name="Tian Q."/>
            <person name="Mei H."/>
            <person name="Zhang T."/>
            <person name="Gao T."/>
            <person name="Zhang H."/>
        </authorList>
    </citation>
    <scope>NUCLEOTIDE SEQUENCE</scope>
    <source>
        <strain evidence="8">G02</strain>
    </source>
</reference>
<proteinExistence type="inferred from homology"/>
<evidence type="ECO:0000313" key="8">
    <source>
        <dbReference type="EMBL" id="KAL0435655.1"/>
    </source>
</evidence>
<dbReference type="GO" id="GO:0005794">
    <property type="term" value="C:Golgi apparatus"/>
    <property type="evidence" value="ECO:0007669"/>
    <property type="project" value="TreeGrafter"/>
</dbReference>
<feature type="transmembrane region" description="Helical" evidence="7">
    <location>
        <begin position="74"/>
        <end position="96"/>
    </location>
</feature>
<dbReference type="GO" id="GO:0016020">
    <property type="term" value="C:membrane"/>
    <property type="evidence" value="ECO:0007669"/>
    <property type="project" value="UniProtKB-SubCell"/>
</dbReference>
<evidence type="ECO:0000256" key="6">
    <source>
        <dbReference type="ARBA" id="ARBA00023136"/>
    </source>
</evidence>
<comment type="subcellular location">
    <subcellularLocation>
        <location evidence="2 7">Membrane</location>
        <topology evidence="2 7">Multi-pass membrane protein</topology>
    </subcellularLocation>
</comment>
<protein>
    <recommendedName>
        <fullName evidence="7">PRA1 family protein</fullName>
    </recommendedName>
</protein>
<name>A0AAW2W1W7_SESRA</name>
<dbReference type="Pfam" id="PF03208">
    <property type="entry name" value="PRA1"/>
    <property type="match status" value="1"/>
</dbReference>
<keyword evidence="7" id="KW-0813">Transport</keyword>
<reference evidence="8" key="1">
    <citation type="submission" date="2020-06" db="EMBL/GenBank/DDBJ databases">
        <authorList>
            <person name="Li T."/>
            <person name="Hu X."/>
            <person name="Zhang T."/>
            <person name="Song X."/>
            <person name="Zhang H."/>
            <person name="Dai N."/>
            <person name="Sheng W."/>
            <person name="Hou X."/>
            <person name="Wei L."/>
        </authorList>
    </citation>
    <scope>NUCLEOTIDE SEQUENCE</scope>
    <source>
        <strain evidence="8">G02</strain>
        <tissue evidence="8">Leaf</tissue>
    </source>
</reference>
<evidence type="ECO:0000256" key="3">
    <source>
        <dbReference type="ARBA" id="ARBA00006483"/>
    </source>
</evidence>
<feature type="transmembrane region" description="Helical" evidence="7">
    <location>
        <begin position="108"/>
        <end position="128"/>
    </location>
</feature>
<evidence type="ECO:0000256" key="2">
    <source>
        <dbReference type="ARBA" id="ARBA00004141"/>
    </source>
</evidence>
<comment type="function">
    <text evidence="1 7">May be involved in both secretory and endocytic intracellular trafficking in the endosomal/prevacuolar compartments.</text>
</comment>
<accession>A0AAW2W1W7</accession>
<dbReference type="GO" id="GO:0005783">
    <property type="term" value="C:endoplasmic reticulum"/>
    <property type="evidence" value="ECO:0007669"/>
    <property type="project" value="UniProtKB-ARBA"/>
</dbReference>
<comment type="similarity">
    <text evidence="3 7">Belongs to the PRA1 family.</text>
</comment>
<dbReference type="PANTHER" id="PTHR19317">
    <property type="entry name" value="PRENYLATED RAB ACCEPTOR 1-RELATED"/>
    <property type="match status" value="1"/>
</dbReference>
<dbReference type="PANTHER" id="PTHR19317:SF84">
    <property type="entry name" value="PRA1 FAMILY PROTEIN"/>
    <property type="match status" value="1"/>
</dbReference>
<evidence type="ECO:0000256" key="5">
    <source>
        <dbReference type="ARBA" id="ARBA00022989"/>
    </source>
</evidence>
<feature type="transmembrane region" description="Helical" evidence="7">
    <location>
        <begin position="134"/>
        <end position="151"/>
    </location>
</feature>
<evidence type="ECO:0000256" key="1">
    <source>
        <dbReference type="ARBA" id="ARBA00002501"/>
    </source>
</evidence>
<organism evidence="8">
    <name type="scientific">Sesamum radiatum</name>
    <name type="common">Black benniseed</name>
    <dbReference type="NCBI Taxonomy" id="300843"/>
    <lineage>
        <taxon>Eukaryota</taxon>
        <taxon>Viridiplantae</taxon>
        <taxon>Streptophyta</taxon>
        <taxon>Embryophyta</taxon>
        <taxon>Tracheophyta</taxon>
        <taxon>Spermatophyta</taxon>
        <taxon>Magnoliopsida</taxon>
        <taxon>eudicotyledons</taxon>
        <taxon>Gunneridae</taxon>
        <taxon>Pentapetalae</taxon>
        <taxon>asterids</taxon>
        <taxon>lamiids</taxon>
        <taxon>Lamiales</taxon>
        <taxon>Pedaliaceae</taxon>
        <taxon>Sesamum</taxon>
    </lineage>
</organism>
<evidence type="ECO:0000256" key="4">
    <source>
        <dbReference type="ARBA" id="ARBA00022692"/>
    </source>
</evidence>
<dbReference type="EMBL" id="JACGWJ010000002">
    <property type="protein sequence ID" value="KAL0435655.1"/>
    <property type="molecule type" value="Genomic_DNA"/>
</dbReference>